<protein>
    <recommendedName>
        <fullName evidence="3">DUF559 domain-containing protein</fullName>
    </recommendedName>
</protein>
<sequence length="352" mass="39189">MDMKFCSTTAFALHRVPPVVLAMIDDPIDLATRGGRYRFLACERPLGLLDKPLHVLSDTREGRFCSDNLVGHVCGLHPELGDFTELGSEMHVASPALTLFTMALKVDVITLAMAMSELCGTFAVCPLNPTLRAQLDSLIEARSLPELDGWRPVLDRSGRTTDLWHRPPLVTRSELQAFSERARGRKGYKSFVQALGLMCENAASPLEVQAAMKLGLSRRVGGEGVSPIYLNERIDLIRSARLMADKTYCVADLLMHSRDGSRSVIVECQSKLMHDNAESALSDATRLAALQSMGYTVIPITYEQLSDRRVFEQIASYILRELGERRIPKTERLVGRERELNAKLFIDWATLA</sequence>
<reference evidence="2" key="1">
    <citation type="submission" date="2017-04" db="EMBL/GenBank/DDBJ databases">
        <title>Function of individual gut microbiota members based on whole genome sequencing of pure cultures obtained from chicken caecum.</title>
        <authorList>
            <person name="Medvecky M."/>
            <person name="Cejkova D."/>
            <person name="Polansky O."/>
            <person name="Karasova D."/>
            <person name="Kubasova T."/>
            <person name="Cizek A."/>
            <person name="Rychlik I."/>
        </authorList>
    </citation>
    <scope>NUCLEOTIDE SEQUENCE [LARGE SCALE GENOMIC DNA]</scope>
    <source>
        <strain evidence="2">An5</strain>
    </source>
</reference>
<dbReference type="AlphaFoldDB" id="A0A1Y3XTP2"/>
<dbReference type="Proteomes" id="UP000195781">
    <property type="component" value="Unassembled WGS sequence"/>
</dbReference>
<evidence type="ECO:0000313" key="1">
    <source>
        <dbReference type="EMBL" id="OUN88491.1"/>
    </source>
</evidence>
<dbReference type="EMBL" id="NFIE01000012">
    <property type="protein sequence ID" value="OUN88491.1"/>
    <property type="molecule type" value="Genomic_DNA"/>
</dbReference>
<dbReference type="RefSeq" id="WP_094335589.1">
    <property type="nucleotide sequence ID" value="NZ_NFIE01000012.1"/>
</dbReference>
<evidence type="ECO:0008006" key="3">
    <source>
        <dbReference type="Google" id="ProtNLM"/>
    </source>
</evidence>
<organism evidence="1 2">
    <name type="scientific">[Collinsella] massiliensis</name>
    <dbReference type="NCBI Taxonomy" id="1232426"/>
    <lineage>
        <taxon>Bacteria</taxon>
        <taxon>Bacillati</taxon>
        <taxon>Actinomycetota</taxon>
        <taxon>Coriobacteriia</taxon>
        <taxon>Coriobacteriales</taxon>
        <taxon>Coriobacteriaceae</taxon>
        <taxon>Enorma</taxon>
    </lineage>
</organism>
<evidence type="ECO:0000313" key="2">
    <source>
        <dbReference type="Proteomes" id="UP000195781"/>
    </source>
</evidence>
<gene>
    <name evidence="1" type="ORF">B5G02_06135</name>
</gene>
<dbReference type="Gene3D" id="3.40.960.10">
    <property type="entry name" value="VSR Endonuclease"/>
    <property type="match status" value="1"/>
</dbReference>
<accession>A0A1Y3XTP2</accession>
<proteinExistence type="predicted"/>
<dbReference type="OrthoDB" id="3191224at2"/>
<comment type="caution">
    <text evidence="1">The sequence shown here is derived from an EMBL/GenBank/DDBJ whole genome shotgun (WGS) entry which is preliminary data.</text>
</comment>
<keyword evidence="2" id="KW-1185">Reference proteome</keyword>
<name>A0A1Y3XTP2_9ACTN</name>